<dbReference type="EMBL" id="AGEY01000209">
    <property type="protein sequence ID" value="EHL95297.1"/>
    <property type="molecule type" value="Genomic_DNA"/>
</dbReference>
<dbReference type="AlphaFoldDB" id="G9ZTH2"/>
<feature type="transmembrane region" description="Helical" evidence="1">
    <location>
        <begin position="145"/>
        <end position="162"/>
    </location>
</feature>
<keyword evidence="1" id="KW-0472">Membrane</keyword>
<accession>G9ZTH2</accession>
<reference evidence="2 3" key="1">
    <citation type="submission" date="2011-09" db="EMBL/GenBank/DDBJ databases">
        <authorList>
            <person name="Weinstock G."/>
            <person name="Sodergren E."/>
            <person name="Clifton S."/>
            <person name="Fulton L."/>
            <person name="Fulton B."/>
            <person name="Courtney L."/>
            <person name="Fronick C."/>
            <person name="Harrison M."/>
            <person name="Strong C."/>
            <person name="Farmer C."/>
            <person name="Delahaunty K."/>
            <person name="Markovic C."/>
            <person name="Hall O."/>
            <person name="Minx P."/>
            <person name="Tomlinson C."/>
            <person name="Mitreva M."/>
            <person name="Hou S."/>
            <person name="Chen J."/>
            <person name="Wollam A."/>
            <person name="Pepin K.H."/>
            <person name="Johnson M."/>
            <person name="Bhonagiri V."/>
            <person name="Zhang X."/>
            <person name="Suruliraj S."/>
            <person name="Warren W."/>
            <person name="Chinwalla A."/>
            <person name="Mardis E.R."/>
            <person name="Wilson R.K."/>
        </authorList>
    </citation>
    <scope>NUCLEOTIDE SEQUENCE [LARGE SCALE GENOMIC DNA]</scope>
    <source>
        <strain evidence="2 3">F0439</strain>
    </source>
</reference>
<evidence type="ECO:0000313" key="2">
    <source>
        <dbReference type="EMBL" id="EHL95297.1"/>
    </source>
</evidence>
<feature type="transmembrane region" description="Helical" evidence="1">
    <location>
        <begin position="63"/>
        <end position="92"/>
    </location>
</feature>
<evidence type="ECO:0000256" key="1">
    <source>
        <dbReference type="SAM" id="Phobius"/>
    </source>
</evidence>
<proteinExistence type="predicted"/>
<keyword evidence="3" id="KW-1185">Reference proteome</keyword>
<organism evidence="2 3">
    <name type="scientific">Lentilactobacillus parafarraginis F0439</name>
    <dbReference type="NCBI Taxonomy" id="797515"/>
    <lineage>
        <taxon>Bacteria</taxon>
        <taxon>Bacillati</taxon>
        <taxon>Bacillota</taxon>
        <taxon>Bacilli</taxon>
        <taxon>Lactobacillales</taxon>
        <taxon>Lactobacillaceae</taxon>
        <taxon>Lentilactobacillus</taxon>
    </lineage>
</organism>
<feature type="transmembrane region" description="Helical" evidence="1">
    <location>
        <begin position="21"/>
        <end position="43"/>
    </location>
</feature>
<dbReference type="STRING" id="797515.HMPREF9103_03057"/>
<keyword evidence="1" id="KW-0812">Transmembrane</keyword>
<keyword evidence="1" id="KW-1133">Transmembrane helix</keyword>
<evidence type="ECO:0000313" key="3">
    <source>
        <dbReference type="Proteomes" id="UP000004625"/>
    </source>
</evidence>
<protein>
    <recommendedName>
        <fullName evidence="4">DUF2975 domain-containing protein</fullName>
    </recommendedName>
</protein>
<comment type="caution">
    <text evidence="2">The sequence shown here is derived from an EMBL/GenBank/DDBJ whole genome shotgun (WGS) entry which is preliminary data.</text>
</comment>
<feature type="transmembrane region" description="Helical" evidence="1">
    <location>
        <begin position="113"/>
        <end position="133"/>
    </location>
</feature>
<dbReference type="HOGENOM" id="CLU_1538158_0_0_9"/>
<sequence length="176" mass="19939">MERMKSNYEKSIVRGLSVLSYVAFWAYCGLMIVVMGAIVFMISNGDNSAHPTVARAFEVAGDHVAITSLMIVALYAVMALRSVILFAVYQMLREFYQDHIFTALNLCYIRRCTYAFAGLVIADGILAIIWHFSKYQIGLSHGQSIVTEILAWLVVYTIYVIFQRGVKLKQENEDFV</sequence>
<dbReference type="eggNOG" id="ENOG5030B9P">
    <property type="taxonomic scope" value="Bacteria"/>
</dbReference>
<gene>
    <name evidence="2" type="ORF">HMPREF9103_03057</name>
</gene>
<name>G9ZTH2_9LACO</name>
<dbReference type="Proteomes" id="UP000004625">
    <property type="component" value="Unassembled WGS sequence"/>
</dbReference>
<dbReference type="PATRIC" id="fig|797515.3.peg.2773"/>
<evidence type="ECO:0008006" key="4">
    <source>
        <dbReference type="Google" id="ProtNLM"/>
    </source>
</evidence>